<accession>A0A3R7PPI1</accession>
<sequence>MMVGKLELPLGYSPEMEVRILELPYASRRVSMFVLLPDDPAFGLARLEANFTSDTDERVNLRLPRFRVGVSPPVQAALQSLGLRQVFPPAAPSEGESRPRLVLHDTLHRHRPRSPPVAFDLLLLFRGFDRFPFLSSLRFLASPPSSHAPSFISFAAGFLSIPAPPVRAPPPRPRLQYIKPLQRRWPHSHTDLERTDVMRLLVLLVCALAARLCAGNLIYVRTPYTLGQPTLYVQQTRFLAITDQDKISTLQVSARRR</sequence>
<gene>
    <name evidence="2" type="ORF">C7M84_002701</name>
</gene>
<dbReference type="SUPFAM" id="SSF56574">
    <property type="entry name" value="Serpins"/>
    <property type="match status" value="1"/>
</dbReference>
<dbReference type="EMBL" id="QCYY01001359">
    <property type="protein sequence ID" value="ROT78583.1"/>
    <property type="molecule type" value="Genomic_DNA"/>
</dbReference>
<organism evidence="2 3">
    <name type="scientific">Penaeus vannamei</name>
    <name type="common">Whiteleg shrimp</name>
    <name type="synonym">Litopenaeus vannamei</name>
    <dbReference type="NCBI Taxonomy" id="6689"/>
    <lineage>
        <taxon>Eukaryota</taxon>
        <taxon>Metazoa</taxon>
        <taxon>Ecdysozoa</taxon>
        <taxon>Arthropoda</taxon>
        <taxon>Crustacea</taxon>
        <taxon>Multicrustacea</taxon>
        <taxon>Malacostraca</taxon>
        <taxon>Eumalacostraca</taxon>
        <taxon>Eucarida</taxon>
        <taxon>Decapoda</taxon>
        <taxon>Dendrobranchiata</taxon>
        <taxon>Penaeoidea</taxon>
        <taxon>Penaeidae</taxon>
        <taxon>Penaeus</taxon>
    </lineage>
</organism>
<dbReference type="GO" id="GO:0005615">
    <property type="term" value="C:extracellular space"/>
    <property type="evidence" value="ECO:0007669"/>
    <property type="project" value="InterPro"/>
</dbReference>
<reference evidence="2 3" key="1">
    <citation type="submission" date="2018-04" db="EMBL/GenBank/DDBJ databases">
        <authorList>
            <person name="Zhang X."/>
            <person name="Yuan J."/>
            <person name="Li F."/>
            <person name="Xiang J."/>
        </authorList>
    </citation>
    <scope>NUCLEOTIDE SEQUENCE [LARGE SCALE GENOMIC DNA]</scope>
    <source>
        <tissue evidence="2">Muscle</tissue>
    </source>
</reference>
<comment type="caution">
    <text evidence="2">The sequence shown here is derived from an EMBL/GenBank/DDBJ whole genome shotgun (WGS) entry which is preliminary data.</text>
</comment>
<evidence type="ECO:0000259" key="1">
    <source>
        <dbReference type="Pfam" id="PF00079"/>
    </source>
</evidence>
<dbReference type="GO" id="GO:0004867">
    <property type="term" value="F:serine-type endopeptidase inhibitor activity"/>
    <property type="evidence" value="ECO:0007669"/>
    <property type="project" value="InterPro"/>
</dbReference>
<dbReference type="Gene3D" id="2.30.39.10">
    <property type="entry name" value="Alpha-1-antitrypsin, domain 1"/>
    <property type="match status" value="1"/>
</dbReference>
<dbReference type="AlphaFoldDB" id="A0A3R7PPI1"/>
<keyword evidence="3" id="KW-1185">Reference proteome</keyword>
<evidence type="ECO:0000313" key="3">
    <source>
        <dbReference type="Proteomes" id="UP000283509"/>
    </source>
</evidence>
<feature type="domain" description="Serpin" evidence="1">
    <location>
        <begin position="1"/>
        <end position="109"/>
    </location>
</feature>
<dbReference type="OrthoDB" id="9518664at2759"/>
<dbReference type="Pfam" id="PF00079">
    <property type="entry name" value="Serpin"/>
    <property type="match status" value="1"/>
</dbReference>
<dbReference type="PANTHER" id="PTHR11461:SF342">
    <property type="entry name" value="SERINE PROTEASE INHIBITOR 28DC"/>
    <property type="match status" value="1"/>
</dbReference>
<dbReference type="InterPro" id="IPR036186">
    <property type="entry name" value="Serpin_sf"/>
</dbReference>
<evidence type="ECO:0000313" key="2">
    <source>
        <dbReference type="EMBL" id="ROT78583.1"/>
    </source>
</evidence>
<name>A0A3R7PPI1_PENVA</name>
<reference evidence="2 3" key="2">
    <citation type="submission" date="2019-01" db="EMBL/GenBank/DDBJ databases">
        <title>The decoding of complex shrimp genome reveals the adaptation for benthos swimmer, frequently molting mechanism and breeding impact on genome.</title>
        <authorList>
            <person name="Sun Y."/>
            <person name="Gao Y."/>
            <person name="Yu Y."/>
        </authorList>
    </citation>
    <scope>NUCLEOTIDE SEQUENCE [LARGE SCALE GENOMIC DNA]</scope>
    <source>
        <tissue evidence="2">Muscle</tissue>
    </source>
</reference>
<dbReference type="InterPro" id="IPR023796">
    <property type="entry name" value="Serpin_dom"/>
</dbReference>
<dbReference type="InterPro" id="IPR000215">
    <property type="entry name" value="Serpin_fam"/>
</dbReference>
<protein>
    <recommendedName>
        <fullName evidence="1">Serpin domain-containing protein</fullName>
    </recommendedName>
</protein>
<dbReference type="InterPro" id="IPR042185">
    <property type="entry name" value="Serpin_sf_2"/>
</dbReference>
<dbReference type="PANTHER" id="PTHR11461">
    <property type="entry name" value="SERINE PROTEASE INHIBITOR, SERPIN"/>
    <property type="match status" value="1"/>
</dbReference>
<proteinExistence type="predicted"/>
<dbReference type="Proteomes" id="UP000283509">
    <property type="component" value="Unassembled WGS sequence"/>
</dbReference>